<proteinExistence type="predicted"/>
<dbReference type="InterPro" id="IPR000943">
    <property type="entry name" value="RNA_pol_sigma70"/>
</dbReference>
<evidence type="ECO:0000259" key="1">
    <source>
        <dbReference type="PROSITE" id="PS00715"/>
    </source>
</evidence>
<dbReference type="AlphaFoldDB" id="A0A559KCL5"/>
<dbReference type="Proteomes" id="UP000317036">
    <property type="component" value="Unassembled WGS sequence"/>
</dbReference>
<reference evidence="2 3" key="1">
    <citation type="submission" date="2019-07" db="EMBL/GenBank/DDBJ databases">
        <authorList>
            <person name="Kim J."/>
        </authorList>
    </citation>
    <scope>NUCLEOTIDE SEQUENCE [LARGE SCALE GENOMIC DNA]</scope>
    <source>
        <strain evidence="2 3">JC52</strain>
    </source>
</reference>
<dbReference type="InterPro" id="IPR013325">
    <property type="entry name" value="RNA_pol_sigma_r2"/>
</dbReference>
<evidence type="ECO:0000313" key="3">
    <source>
        <dbReference type="Proteomes" id="UP000317036"/>
    </source>
</evidence>
<sequence>MNFNCKGSEQMISPNLAHPLSSKELNIMLQDVESNKTKLIEHSLRYVVWVASKYEKYEDIEDLIQIGCIGLIIALHNMEGIGFEQYYYHVKEYVRCEIERYIENKERQKTK</sequence>
<dbReference type="Gene3D" id="1.20.120.1810">
    <property type="match status" value="1"/>
</dbReference>
<dbReference type="EMBL" id="VNJI01000011">
    <property type="protein sequence ID" value="TVY09829.1"/>
    <property type="molecule type" value="Genomic_DNA"/>
</dbReference>
<protein>
    <recommendedName>
        <fullName evidence="1">RNA polymerase sigma-70 domain-containing protein</fullName>
    </recommendedName>
</protein>
<organism evidence="2 3">
    <name type="scientific">Paenibacillus cremeus</name>
    <dbReference type="NCBI Taxonomy" id="2163881"/>
    <lineage>
        <taxon>Bacteria</taxon>
        <taxon>Bacillati</taxon>
        <taxon>Bacillota</taxon>
        <taxon>Bacilli</taxon>
        <taxon>Bacillales</taxon>
        <taxon>Paenibacillaceae</taxon>
        <taxon>Paenibacillus</taxon>
    </lineage>
</organism>
<name>A0A559KCL5_9BACL</name>
<dbReference type="GO" id="GO:0006352">
    <property type="term" value="P:DNA-templated transcription initiation"/>
    <property type="evidence" value="ECO:0007669"/>
    <property type="project" value="InterPro"/>
</dbReference>
<evidence type="ECO:0000313" key="2">
    <source>
        <dbReference type="EMBL" id="TVY09829.1"/>
    </source>
</evidence>
<accession>A0A559KCL5</accession>
<dbReference type="Pfam" id="PF04542">
    <property type="entry name" value="Sigma70_r2"/>
    <property type="match status" value="1"/>
</dbReference>
<gene>
    <name evidence="2" type="ORF">FPZ49_10665</name>
</gene>
<comment type="caution">
    <text evidence="2">The sequence shown here is derived from an EMBL/GenBank/DDBJ whole genome shotgun (WGS) entry which is preliminary data.</text>
</comment>
<dbReference type="OrthoDB" id="9783788at2"/>
<dbReference type="InterPro" id="IPR007627">
    <property type="entry name" value="RNA_pol_sigma70_r2"/>
</dbReference>
<dbReference type="GO" id="GO:0003700">
    <property type="term" value="F:DNA-binding transcription factor activity"/>
    <property type="evidence" value="ECO:0007669"/>
    <property type="project" value="InterPro"/>
</dbReference>
<feature type="domain" description="RNA polymerase sigma-70" evidence="1">
    <location>
        <begin position="62"/>
        <end position="75"/>
    </location>
</feature>
<dbReference type="PROSITE" id="PS00715">
    <property type="entry name" value="SIGMA70_1"/>
    <property type="match status" value="1"/>
</dbReference>
<dbReference type="SUPFAM" id="SSF88946">
    <property type="entry name" value="Sigma2 domain of RNA polymerase sigma factors"/>
    <property type="match status" value="1"/>
</dbReference>
<keyword evidence="3" id="KW-1185">Reference proteome</keyword>